<organism evidence="1 2">
    <name type="scientific">Flavobacterium aquariorum</name>
    <dbReference type="NCBI Taxonomy" id="2217670"/>
    <lineage>
        <taxon>Bacteria</taxon>
        <taxon>Pseudomonadati</taxon>
        <taxon>Bacteroidota</taxon>
        <taxon>Flavobacteriia</taxon>
        <taxon>Flavobacteriales</taxon>
        <taxon>Flavobacteriaceae</taxon>
        <taxon>Flavobacterium</taxon>
    </lineage>
</organism>
<dbReference type="OrthoDB" id="459260at2"/>
<reference evidence="1 2" key="1">
    <citation type="submission" date="2018-06" db="EMBL/GenBank/DDBJ databases">
        <title>Flavobacterium sp IMCC34762, genome.</title>
        <authorList>
            <person name="Joung Y."/>
            <person name="Cho J."/>
            <person name="Song J."/>
        </authorList>
    </citation>
    <scope>NUCLEOTIDE SEQUENCE [LARGE SCALE GENOMIC DNA]</scope>
    <source>
        <strain evidence="1 2">IMCC34762</strain>
    </source>
</reference>
<evidence type="ECO:0000313" key="1">
    <source>
        <dbReference type="EMBL" id="PZX93298.1"/>
    </source>
</evidence>
<gene>
    <name evidence="1" type="ORF">DOS84_10540</name>
</gene>
<comment type="caution">
    <text evidence="1">The sequence shown here is derived from an EMBL/GenBank/DDBJ whole genome shotgun (WGS) entry which is preliminary data.</text>
</comment>
<name>A0A2W7TTD1_9FLAO</name>
<protein>
    <recommendedName>
        <fullName evidence="3">Phosphohydrolase</fullName>
    </recommendedName>
</protein>
<dbReference type="RefSeq" id="WP_111410088.1">
    <property type="nucleotide sequence ID" value="NZ_QKXH01000006.1"/>
</dbReference>
<dbReference type="Proteomes" id="UP000249177">
    <property type="component" value="Unassembled WGS sequence"/>
</dbReference>
<proteinExistence type="predicted"/>
<accession>A0A2W7TTD1</accession>
<sequence length="177" mass="21504">MMEYSNQIIEGLFQKYKPMFGEDYDRYRNHVYRVFLNCQLMDSDENNIDKYAIASVFHDIGIWTDNTIDYLDPSMEEAKIYLIESEKQDWIEEITMMIYWHHKMSEYRGKHSKTIEFFRKADWIDVSLGLVTFGYDSQKIKQFRKKIPNLGFHIFLINKIFKRFLKHPQNPLPMFTK</sequence>
<evidence type="ECO:0000313" key="2">
    <source>
        <dbReference type="Proteomes" id="UP000249177"/>
    </source>
</evidence>
<dbReference type="EMBL" id="QKXH01000006">
    <property type="protein sequence ID" value="PZX93298.1"/>
    <property type="molecule type" value="Genomic_DNA"/>
</dbReference>
<dbReference type="Gene3D" id="1.10.3210.10">
    <property type="entry name" value="Hypothetical protein af1432"/>
    <property type="match status" value="1"/>
</dbReference>
<dbReference type="SUPFAM" id="SSF109604">
    <property type="entry name" value="HD-domain/PDEase-like"/>
    <property type="match status" value="1"/>
</dbReference>
<dbReference type="AlphaFoldDB" id="A0A2W7TTD1"/>
<keyword evidence="2" id="KW-1185">Reference proteome</keyword>
<evidence type="ECO:0008006" key="3">
    <source>
        <dbReference type="Google" id="ProtNLM"/>
    </source>
</evidence>